<dbReference type="InterPro" id="IPR036034">
    <property type="entry name" value="PDZ_sf"/>
</dbReference>
<feature type="domain" description="F-box" evidence="2">
    <location>
        <begin position="502"/>
        <end position="533"/>
    </location>
</feature>
<organism evidence="3 4">
    <name type="scientific">Phaeodactylum tricornutum (strain CCAP 1055/1)</name>
    <dbReference type="NCBI Taxonomy" id="556484"/>
    <lineage>
        <taxon>Eukaryota</taxon>
        <taxon>Sar</taxon>
        <taxon>Stramenopiles</taxon>
        <taxon>Ochrophyta</taxon>
        <taxon>Bacillariophyta</taxon>
        <taxon>Bacillariophyceae</taxon>
        <taxon>Bacillariophycidae</taxon>
        <taxon>Naviculales</taxon>
        <taxon>Phaeodactylaceae</taxon>
        <taxon>Phaeodactylum</taxon>
    </lineage>
</organism>
<dbReference type="SUPFAM" id="SSF81383">
    <property type="entry name" value="F-box domain"/>
    <property type="match status" value="1"/>
</dbReference>
<dbReference type="InParanoid" id="B5Y4M2"/>
<protein>
    <recommendedName>
        <fullName evidence="2">F-box domain-containing protein</fullName>
    </recommendedName>
</protein>
<dbReference type="Pfam" id="PF00646">
    <property type="entry name" value="F-box"/>
    <property type="match status" value="1"/>
</dbReference>
<dbReference type="AlphaFoldDB" id="B5Y4M2"/>
<dbReference type="GeneID" id="7204337"/>
<sequence>MSRTLALGNSLAHSNPNAMNQSHLKEAVVPPSPPRFKFILLTLDRPSPSVSWGLSLSLFEKSYLVVGESKALHIASLVQNLWSVESTLNPWFFWQNRVDIGTVPRYLTSLPSHPTPRTVLPGDCILSINGIVVPSFGTLSNATNALRSKNHVQLVLLRYPAALELARMKRDEAVAAAAGSVMPIPDGSIRAAQAAFFVYRNIPVPRSFVSSSATTARTTQLSVPDKRHFAPLNSQDKASKPSNTSHFKPHKKTNSWKPPPPILNPLFRDAHGKPLVYEDSAFSFECDPDEGHRAALFLQPVADFHQWLQIRKAAWRKRYRLPSVEETIVDEVRNADRFPDRVAIDFWTPQGFDNFPTWLRTRTTMWKTAYSWNQKKLERLEKDVEEIVSLDRDDFGEWLRVRKNQWKVQRRKRQRELTIALPSASKMTAASLCSPLHNTVVTPEGSPASSTVTTKRSLFTLDHPELVLIDAFLEEQERSRRILDSRPPLDLSFIFDAALGCPDDVVVHIFQYLNPVEHSKLLCISKKTRQALQQRGDVFRQLCPAHWKLPRRPRKPWHELYLTQLHTETERSRKAWDDLLSRASAILLKGDQLQSIEKLIGMAERDFRFDVNYSSGVVCERNSILNLAVIHQRHKVVRWLVETKKADIETCDRGNFTPLLNAAWAGDRFLVRFFLQKGASRSQLGTGHYTRPLALPDFVGFTAEGWANERGYEEIAKLLRLGL</sequence>
<dbReference type="InterPro" id="IPR002110">
    <property type="entry name" value="Ankyrin_rpt"/>
</dbReference>
<evidence type="ECO:0000313" key="4">
    <source>
        <dbReference type="Proteomes" id="UP000000759"/>
    </source>
</evidence>
<dbReference type="EMBL" id="CP001142">
    <property type="protein sequence ID" value="ACI65786.1"/>
    <property type="molecule type" value="Genomic_DNA"/>
</dbReference>
<dbReference type="Pfam" id="PF13637">
    <property type="entry name" value="Ank_4"/>
    <property type="match status" value="1"/>
</dbReference>
<accession>B5Y4M2</accession>
<dbReference type="SUPFAM" id="SSF50156">
    <property type="entry name" value="PDZ domain-like"/>
    <property type="match status" value="1"/>
</dbReference>
<dbReference type="RefSeq" id="XP_002186316.1">
    <property type="nucleotide sequence ID" value="XM_002186280.1"/>
</dbReference>
<dbReference type="OrthoDB" id="20872at2759"/>
<proteinExistence type="predicted"/>
<dbReference type="Gene3D" id="1.25.40.20">
    <property type="entry name" value="Ankyrin repeat-containing domain"/>
    <property type="match status" value="1"/>
</dbReference>
<keyword evidence="4" id="KW-1185">Reference proteome</keyword>
<evidence type="ECO:0000259" key="2">
    <source>
        <dbReference type="Pfam" id="PF00646"/>
    </source>
</evidence>
<dbReference type="PaxDb" id="2850-Phatr43877"/>
<dbReference type="Proteomes" id="UP000000759">
    <property type="component" value="Chromosome 3"/>
</dbReference>
<evidence type="ECO:0000313" key="3">
    <source>
        <dbReference type="EMBL" id="ACI65786.1"/>
    </source>
</evidence>
<dbReference type="SUPFAM" id="SSF48403">
    <property type="entry name" value="Ankyrin repeat"/>
    <property type="match status" value="1"/>
</dbReference>
<reference evidence="3 4" key="1">
    <citation type="journal article" date="2008" name="Nature">
        <title>The Phaeodactylum genome reveals the evolutionary history of diatom genomes.</title>
        <authorList>
            <person name="Bowler C."/>
            <person name="Allen A.E."/>
            <person name="Badger J.H."/>
            <person name="Grimwood J."/>
            <person name="Jabbari K."/>
            <person name="Kuo A."/>
            <person name="Maheswari U."/>
            <person name="Martens C."/>
            <person name="Maumus F."/>
            <person name="Otillar R.P."/>
            <person name="Rayko E."/>
            <person name="Salamov A."/>
            <person name="Vandepoele K."/>
            <person name="Beszteri B."/>
            <person name="Gruber A."/>
            <person name="Heijde M."/>
            <person name="Katinka M."/>
            <person name="Mock T."/>
            <person name="Valentin K."/>
            <person name="Verret F."/>
            <person name="Berges J.A."/>
            <person name="Brownlee C."/>
            <person name="Cadoret J.P."/>
            <person name="Chiovitti A."/>
            <person name="Choi C.J."/>
            <person name="Coesel S."/>
            <person name="De Martino A."/>
            <person name="Detter J.C."/>
            <person name="Durkin C."/>
            <person name="Falciatore A."/>
            <person name="Fournet J."/>
            <person name="Haruta M."/>
            <person name="Huysman M.J."/>
            <person name="Jenkins B.D."/>
            <person name="Jiroutova K."/>
            <person name="Jorgensen R.E."/>
            <person name="Joubert Y."/>
            <person name="Kaplan A."/>
            <person name="Kroger N."/>
            <person name="Kroth P.G."/>
            <person name="La Roche J."/>
            <person name="Lindquist E."/>
            <person name="Lommer M."/>
            <person name="Martin-Jezequel V."/>
            <person name="Lopez P.J."/>
            <person name="Lucas S."/>
            <person name="Mangogna M."/>
            <person name="McGinnis K."/>
            <person name="Medlin L.K."/>
            <person name="Montsant A."/>
            <person name="Oudot-Le Secq M.P."/>
            <person name="Napoli C."/>
            <person name="Obornik M."/>
            <person name="Parker M.S."/>
            <person name="Petit J.L."/>
            <person name="Porcel B.M."/>
            <person name="Poulsen N."/>
            <person name="Robison M."/>
            <person name="Rychlewski L."/>
            <person name="Rynearson T.A."/>
            <person name="Schmutz J."/>
            <person name="Shapiro H."/>
            <person name="Siaut M."/>
            <person name="Stanley M."/>
            <person name="Sussman M.R."/>
            <person name="Taylor A.R."/>
            <person name="Vardi A."/>
            <person name="von Dassow P."/>
            <person name="Vyverman W."/>
            <person name="Willis A."/>
            <person name="Wyrwicz L.S."/>
            <person name="Rokhsar D.S."/>
            <person name="Weissenbach J."/>
            <person name="Armbrust E.V."/>
            <person name="Green B.R."/>
            <person name="Van de Peer Y."/>
            <person name="Grigoriev I.V."/>
        </authorList>
    </citation>
    <scope>NUCLEOTIDE SEQUENCE [LARGE SCALE GENOMIC DNA]</scope>
    <source>
        <strain evidence="3 4">CCAP 1055/1</strain>
    </source>
</reference>
<feature type="compositionally biased region" description="Polar residues" evidence="1">
    <location>
        <begin position="232"/>
        <end position="246"/>
    </location>
</feature>
<name>B5Y4M2_PHATC</name>
<evidence type="ECO:0000256" key="1">
    <source>
        <dbReference type="SAM" id="MobiDB-lite"/>
    </source>
</evidence>
<reference evidence="4" key="2">
    <citation type="submission" date="2008-08" db="EMBL/GenBank/DDBJ databases">
        <authorList>
            <consortium name="Diatom Consortium"/>
            <person name="Grigoriev I."/>
            <person name="Grimwood J."/>
            <person name="Kuo A."/>
            <person name="Otillar R.P."/>
            <person name="Salamov A."/>
            <person name="Detter J.C."/>
            <person name="Lindquist E."/>
            <person name="Shapiro H."/>
            <person name="Lucas S."/>
            <person name="Glavina del Rio T."/>
            <person name="Pitluck S."/>
            <person name="Rokhsar D."/>
            <person name="Bowler C."/>
        </authorList>
    </citation>
    <scope>GENOME REANNOTATION</scope>
    <source>
        <strain evidence="4">CCAP 1055/1</strain>
    </source>
</reference>
<dbReference type="KEGG" id="pti:PHATR_43877"/>
<gene>
    <name evidence="3" type="ORF">PHATR_43877</name>
</gene>
<dbReference type="InterPro" id="IPR036047">
    <property type="entry name" value="F-box-like_dom_sf"/>
</dbReference>
<dbReference type="eggNOG" id="ENOG502SCIQ">
    <property type="taxonomic scope" value="Eukaryota"/>
</dbReference>
<feature type="region of interest" description="Disordered" evidence="1">
    <location>
        <begin position="215"/>
        <end position="260"/>
    </location>
</feature>
<dbReference type="InterPro" id="IPR001810">
    <property type="entry name" value="F-box_dom"/>
</dbReference>
<dbReference type="HOGENOM" id="CLU_382867_0_0_1"/>
<dbReference type="InterPro" id="IPR036770">
    <property type="entry name" value="Ankyrin_rpt-contain_sf"/>
</dbReference>